<accession>A0A9Q3BY34</accession>
<name>A0A9Q3BY34_9BASI</name>
<reference evidence="1" key="1">
    <citation type="submission" date="2021-03" db="EMBL/GenBank/DDBJ databases">
        <title>Draft genome sequence of rust myrtle Austropuccinia psidii MF-1, a brazilian biotype.</title>
        <authorList>
            <person name="Quecine M.C."/>
            <person name="Pachon D.M.R."/>
            <person name="Bonatelli M.L."/>
            <person name="Correr F.H."/>
            <person name="Franceschini L.M."/>
            <person name="Leite T.F."/>
            <person name="Margarido G.R.A."/>
            <person name="Almeida C.A."/>
            <person name="Ferrarezi J.A."/>
            <person name="Labate C.A."/>
        </authorList>
    </citation>
    <scope>NUCLEOTIDE SEQUENCE</scope>
    <source>
        <strain evidence="1">MF-1</strain>
    </source>
</reference>
<protein>
    <submittedName>
        <fullName evidence="1">Uncharacterized protein</fullName>
    </submittedName>
</protein>
<proteinExistence type="predicted"/>
<evidence type="ECO:0000313" key="2">
    <source>
        <dbReference type="Proteomes" id="UP000765509"/>
    </source>
</evidence>
<comment type="caution">
    <text evidence="1">The sequence shown here is derived from an EMBL/GenBank/DDBJ whole genome shotgun (WGS) entry which is preliminary data.</text>
</comment>
<keyword evidence="2" id="KW-1185">Reference proteome</keyword>
<sequence>MGDCLGCGIGDDLICEARAGMEVDEYGEGGGIEDVMGDRTGWKLLAVLARQDPLFHGPGLLSGSPGHISQFRLLMILAPLKPLQIWVKGAIRNQKWPYMASIKNLAIYGKDPKSILWSQDDLNRPFGSISSRIQGTRPLSRHAYQEIWVKEVGSRPLW</sequence>
<dbReference type="AlphaFoldDB" id="A0A9Q3BY34"/>
<gene>
    <name evidence="1" type="ORF">O181_014419</name>
</gene>
<organism evidence="1 2">
    <name type="scientific">Austropuccinia psidii MF-1</name>
    <dbReference type="NCBI Taxonomy" id="1389203"/>
    <lineage>
        <taxon>Eukaryota</taxon>
        <taxon>Fungi</taxon>
        <taxon>Dikarya</taxon>
        <taxon>Basidiomycota</taxon>
        <taxon>Pucciniomycotina</taxon>
        <taxon>Pucciniomycetes</taxon>
        <taxon>Pucciniales</taxon>
        <taxon>Sphaerophragmiaceae</taxon>
        <taxon>Austropuccinia</taxon>
    </lineage>
</organism>
<dbReference type="EMBL" id="AVOT02003833">
    <property type="protein sequence ID" value="MBW0474704.1"/>
    <property type="molecule type" value="Genomic_DNA"/>
</dbReference>
<evidence type="ECO:0000313" key="1">
    <source>
        <dbReference type="EMBL" id="MBW0474704.1"/>
    </source>
</evidence>
<dbReference type="Proteomes" id="UP000765509">
    <property type="component" value="Unassembled WGS sequence"/>
</dbReference>